<reference evidence="3" key="1">
    <citation type="journal article" date="2019" name="Int. J. Syst. Evol. Microbiol.">
        <title>The Global Catalogue of Microorganisms (GCM) 10K type strain sequencing project: providing services to taxonomists for standard genome sequencing and annotation.</title>
        <authorList>
            <consortium name="The Broad Institute Genomics Platform"/>
            <consortium name="The Broad Institute Genome Sequencing Center for Infectious Disease"/>
            <person name="Wu L."/>
            <person name="Ma J."/>
        </authorList>
    </citation>
    <scope>NUCLEOTIDE SEQUENCE [LARGE SCALE GENOMIC DNA]</scope>
    <source>
        <strain evidence="3">JCM 17933</strain>
    </source>
</reference>
<protein>
    <recommendedName>
        <fullName evidence="4">Leucine-binding protein domain-containing protein</fullName>
    </recommendedName>
</protein>
<dbReference type="Gene3D" id="3.40.50.2300">
    <property type="match status" value="1"/>
</dbReference>
<dbReference type="RefSeq" id="WP_345466130.1">
    <property type="nucleotide sequence ID" value="NZ_BAABHF010000022.1"/>
</dbReference>
<dbReference type="SUPFAM" id="SSF53822">
    <property type="entry name" value="Periplasmic binding protein-like I"/>
    <property type="match status" value="1"/>
</dbReference>
<evidence type="ECO:0000313" key="3">
    <source>
        <dbReference type="Proteomes" id="UP001500503"/>
    </source>
</evidence>
<keyword evidence="3" id="KW-1185">Reference proteome</keyword>
<sequence>MATAIAAEPGRPGSPLITETTAYGESPPPSSHTDAELTALIGLLTRPRARIGTVVVGHGRDDASRAAAGAFAVAWQRLGKEIVATVDWPEEAASWLRPARRLTASVPDAWVVAAATLGFAQLSRRLRYSTDWDPRRTFAFASLHDARLPALAGPETVRGLRGATADGGSWEVRGRWVTSSLGPG</sequence>
<dbReference type="Proteomes" id="UP001500503">
    <property type="component" value="Unassembled WGS sequence"/>
</dbReference>
<dbReference type="InterPro" id="IPR028082">
    <property type="entry name" value="Peripla_BP_I"/>
</dbReference>
<evidence type="ECO:0008006" key="4">
    <source>
        <dbReference type="Google" id="ProtNLM"/>
    </source>
</evidence>
<evidence type="ECO:0000313" key="2">
    <source>
        <dbReference type="EMBL" id="GAA4497738.1"/>
    </source>
</evidence>
<gene>
    <name evidence="2" type="ORF">GCM10023191_041720</name>
</gene>
<name>A0ABP8Q873_9ACTN</name>
<dbReference type="EMBL" id="BAABHF010000022">
    <property type="protein sequence ID" value="GAA4497738.1"/>
    <property type="molecule type" value="Genomic_DNA"/>
</dbReference>
<evidence type="ECO:0000256" key="1">
    <source>
        <dbReference type="SAM" id="MobiDB-lite"/>
    </source>
</evidence>
<organism evidence="2 3">
    <name type="scientific">Actinoallomurus oryzae</name>
    <dbReference type="NCBI Taxonomy" id="502180"/>
    <lineage>
        <taxon>Bacteria</taxon>
        <taxon>Bacillati</taxon>
        <taxon>Actinomycetota</taxon>
        <taxon>Actinomycetes</taxon>
        <taxon>Streptosporangiales</taxon>
        <taxon>Thermomonosporaceae</taxon>
        <taxon>Actinoallomurus</taxon>
    </lineage>
</organism>
<accession>A0ABP8Q873</accession>
<comment type="caution">
    <text evidence="2">The sequence shown here is derived from an EMBL/GenBank/DDBJ whole genome shotgun (WGS) entry which is preliminary data.</text>
</comment>
<feature type="region of interest" description="Disordered" evidence="1">
    <location>
        <begin position="1"/>
        <end position="32"/>
    </location>
</feature>
<proteinExistence type="predicted"/>